<comment type="subunit">
    <text evidence="9">The complex comprises the extracytoplasmic solute receptor protein and the two transmembrane proteins.</text>
</comment>
<evidence type="ECO:0000313" key="12">
    <source>
        <dbReference type="Proteomes" id="UP000284407"/>
    </source>
</evidence>
<dbReference type="Pfam" id="PF04290">
    <property type="entry name" value="DctQ"/>
    <property type="match status" value="1"/>
</dbReference>
<keyword evidence="5 9" id="KW-0812">Transmembrane</keyword>
<evidence type="ECO:0000256" key="5">
    <source>
        <dbReference type="ARBA" id="ARBA00022692"/>
    </source>
</evidence>
<evidence type="ECO:0000256" key="6">
    <source>
        <dbReference type="ARBA" id="ARBA00022989"/>
    </source>
</evidence>
<comment type="similarity">
    <text evidence="8 9">Belongs to the TRAP transporter small permease family.</text>
</comment>
<feature type="domain" description="Tripartite ATP-independent periplasmic transporters DctQ component" evidence="10">
    <location>
        <begin position="26"/>
        <end position="147"/>
    </location>
</feature>
<dbReference type="PANTHER" id="PTHR35011:SF10">
    <property type="entry name" value="TRAP TRANSPORTER SMALL PERMEASE PROTEIN"/>
    <property type="match status" value="1"/>
</dbReference>
<protein>
    <recommendedName>
        <fullName evidence="9">TRAP transporter small permease protein</fullName>
    </recommendedName>
</protein>
<feature type="transmembrane region" description="Helical" evidence="9">
    <location>
        <begin position="89"/>
        <end position="107"/>
    </location>
</feature>
<dbReference type="RefSeq" id="WP_025060923.1">
    <property type="nucleotide sequence ID" value="NZ_RAQK01000001.1"/>
</dbReference>
<reference evidence="11 12" key="1">
    <citation type="submission" date="2018-09" db="EMBL/GenBank/DDBJ databases">
        <title>Genomic Encyclopedia of Archaeal and Bacterial Type Strains, Phase II (KMG-II): from individual species to whole genera.</title>
        <authorList>
            <person name="Goeker M."/>
        </authorList>
    </citation>
    <scope>NUCLEOTIDE SEQUENCE [LARGE SCALE GENOMIC DNA]</scope>
    <source>
        <strain evidence="11 12">DSM 11458</strain>
    </source>
</reference>
<feature type="transmembrane region" description="Helical" evidence="9">
    <location>
        <begin position="7"/>
        <end position="32"/>
    </location>
</feature>
<evidence type="ECO:0000256" key="8">
    <source>
        <dbReference type="ARBA" id="ARBA00038436"/>
    </source>
</evidence>
<evidence type="ECO:0000256" key="2">
    <source>
        <dbReference type="ARBA" id="ARBA00022448"/>
    </source>
</evidence>
<evidence type="ECO:0000256" key="4">
    <source>
        <dbReference type="ARBA" id="ARBA00022519"/>
    </source>
</evidence>
<proteinExistence type="inferred from homology"/>
<keyword evidence="4 9" id="KW-0997">Cell inner membrane</keyword>
<name>A0A420DT82_9RHOB</name>
<keyword evidence="3" id="KW-1003">Cell membrane</keyword>
<comment type="subcellular location">
    <subcellularLocation>
        <location evidence="1 9">Cell inner membrane</location>
        <topology evidence="1 9">Multi-pass membrane protein</topology>
    </subcellularLocation>
</comment>
<feature type="transmembrane region" description="Helical" evidence="9">
    <location>
        <begin position="127"/>
        <end position="147"/>
    </location>
</feature>
<accession>A0A420DT82</accession>
<dbReference type="AlphaFoldDB" id="A0A420DT82"/>
<dbReference type="InterPro" id="IPR007387">
    <property type="entry name" value="TRAP_DctQ"/>
</dbReference>
<keyword evidence="12" id="KW-1185">Reference proteome</keyword>
<dbReference type="OrthoDB" id="8030921at2"/>
<dbReference type="GO" id="GO:0015740">
    <property type="term" value="P:C4-dicarboxylate transport"/>
    <property type="evidence" value="ECO:0007669"/>
    <property type="project" value="TreeGrafter"/>
</dbReference>
<keyword evidence="7 9" id="KW-0472">Membrane</keyword>
<dbReference type="GO" id="GO:0022857">
    <property type="term" value="F:transmembrane transporter activity"/>
    <property type="evidence" value="ECO:0007669"/>
    <property type="project" value="UniProtKB-UniRule"/>
</dbReference>
<dbReference type="InterPro" id="IPR055348">
    <property type="entry name" value="DctQ"/>
</dbReference>
<gene>
    <name evidence="11" type="ORF">C8N30_2145</name>
</gene>
<comment type="caution">
    <text evidence="11">The sequence shown here is derived from an EMBL/GenBank/DDBJ whole genome shotgun (WGS) entry which is preliminary data.</text>
</comment>
<feature type="transmembrane region" description="Helical" evidence="9">
    <location>
        <begin position="44"/>
        <end position="68"/>
    </location>
</feature>
<organism evidence="11 12">
    <name type="scientific">Sulfitobacter guttiformis</name>
    <dbReference type="NCBI Taxonomy" id="74349"/>
    <lineage>
        <taxon>Bacteria</taxon>
        <taxon>Pseudomonadati</taxon>
        <taxon>Pseudomonadota</taxon>
        <taxon>Alphaproteobacteria</taxon>
        <taxon>Rhodobacterales</taxon>
        <taxon>Roseobacteraceae</taxon>
        <taxon>Sulfitobacter</taxon>
    </lineage>
</organism>
<dbReference type="GO" id="GO:0005886">
    <property type="term" value="C:plasma membrane"/>
    <property type="evidence" value="ECO:0007669"/>
    <property type="project" value="UniProtKB-SubCell"/>
</dbReference>
<evidence type="ECO:0000256" key="3">
    <source>
        <dbReference type="ARBA" id="ARBA00022475"/>
    </source>
</evidence>
<evidence type="ECO:0000259" key="10">
    <source>
        <dbReference type="Pfam" id="PF04290"/>
    </source>
</evidence>
<keyword evidence="2 9" id="KW-0813">Transport</keyword>
<evidence type="ECO:0000256" key="9">
    <source>
        <dbReference type="RuleBase" id="RU369079"/>
    </source>
</evidence>
<evidence type="ECO:0000256" key="1">
    <source>
        <dbReference type="ARBA" id="ARBA00004429"/>
    </source>
</evidence>
<evidence type="ECO:0000256" key="7">
    <source>
        <dbReference type="ARBA" id="ARBA00023136"/>
    </source>
</evidence>
<dbReference type="PANTHER" id="PTHR35011">
    <property type="entry name" value="2,3-DIKETO-L-GULONATE TRAP TRANSPORTER SMALL PERMEASE PROTEIN YIAM"/>
    <property type="match status" value="1"/>
</dbReference>
<evidence type="ECO:0000313" key="11">
    <source>
        <dbReference type="EMBL" id="RKE97534.1"/>
    </source>
</evidence>
<sequence length="168" mass="18565">MRMFGKIYLGVLYAMAGIAGAMLIWLMISVVTSVMMRNLGMQPFAWLFTSSEYAILYMTMLGAPWLVREKGHVHIELVTAALPGSARRAVSRFVAACCVAVCALLAWKGGELMLNNIARNDLDVRAYYFPKWILTAAFPISFGLMAAEFSRFVFGADLMHSGEAGIHE</sequence>
<dbReference type="EMBL" id="RAQK01000001">
    <property type="protein sequence ID" value="RKE97534.1"/>
    <property type="molecule type" value="Genomic_DNA"/>
</dbReference>
<dbReference type="Proteomes" id="UP000284407">
    <property type="component" value="Unassembled WGS sequence"/>
</dbReference>
<keyword evidence="6 9" id="KW-1133">Transmembrane helix</keyword>
<dbReference type="STRING" id="1443111.Z949_206"/>
<comment type="function">
    <text evidence="9">Part of the tripartite ATP-independent periplasmic (TRAP) transport system.</text>
</comment>